<keyword evidence="4" id="KW-1185">Reference proteome</keyword>
<sequence length="204" mass="22366">MRRLPAGRHRHLPGRLRRPDRGRRQADRRDLLGSWLRVGGLPRRVRPDRHVQLRAHPADRLLNPTPCPRSGGSPAWARHPGWMLIMRSVVLLLFLLALHAFPITASAARPTASTPGPVTEPPVTSAPQSLLRDCAAEVHDRTGSGRCHGTGTFRVIVACEDGRFARSPWTTIDQRQGTTDATCDSRAVGAEIEELRADGTIVGA</sequence>
<keyword evidence="2" id="KW-0812">Transmembrane</keyword>
<feature type="compositionally biased region" description="Basic residues" evidence="1">
    <location>
        <begin position="1"/>
        <end position="16"/>
    </location>
</feature>
<dbReference type="STRING" id="1179773.BN6_70140"/>
<accession>K0K1Y8</accession>
<organism evidence="3 4">
    <name type="scientific">Saccharothrix espanaensis (strain ATCC 51144 / DSM 44229 / JCM 9112 / NBRC 15066 / NRRL 15764)</name>
    <dbReference type="NCBI Taxonomy" id="1179773"/>
    <lineage>
        <taxon>Bacteria</taxon>
        <taxon>Bacillati</taxon>
        <taxon>Actinomycetota</taxon>
        <taxon>Actinomycetes</taxon>
        <taxon>Pseudonocardiales</taxon>
        <taxon>Pseudonocardiaceae</taxon>
        <taxon>Saccharothrix</taxon>
    </lineage>
</organism>
<dbReference type="KEGG" id="sesp:BN6_70140"/>
<dbReference type="AlphaFoldDB" id="K0K1Y8"/>
<name>K0K1Y8_SACES</name>
<proteinExistence type="predicted"/>
<keyword evidence="2" id="KW-1133">Transmembrane helix</keyword>
<evidence type="ECO:0000313" key="4">
    <source>
        <dbReference type="Proteomes" id="UP000006281"/>
    </source>
</evidence>
<dbReference type="PATRIC" id="fig|1179773.3.peg.7089"/>
<dbReference type="EMBL" id="HE804045">
    <property type="protein sequence ID" value="CCH34250.1"/>
    <property type="molecule type" value="Genomic_DNA"/>
</dbReference>
<keyword evidence="2" id="KW-0472">Membrane</keyword>
<reference evidence="3 4" key="1">
    <citation type="journal article" date="2012" name="BMC Genomics">
        <title>Complete genome sequence of Saccharothrix espanaensis DSM 44229T and comparison to the other completely sequenced Pseudonocardiaceae.</title>
        <authorList>
            <person name="Strobel T."/>
            <person name="Al-Dilaimi A."/>
            <person name="Blom J."/>
            <person name="Gessner A."/>
            <person name="Kalinowski J."/>
            <person name="Luzhetska M."/>
            <person name="Puhler A."/>
            <person name="Szczepanowski R."/>
            <person name="Bechthold A."/>
            <person name="Ruckert C."/>
        </authorList>
    </citation>
    <scope>NUCLEOTIDE SEQUENCE [LARGE SCALE GENOMIC DNA]</scope>
    <source>
        <strain evidence="4">ATCC 51144 / DSM 44229 / JCM 9112 / NBRC 15066 / NRRL 15764</strain>
    </source>
</reference>
<evidence type="ECO:0000313" key="3">
    <source>
        <dbReference type="EMBL" id="CCH34250.1"/>
    </source>
</evidence>
<dbReference type="Proteomes" id="UP000006281">
    <property type="component" value="Chromosome"/>
</dbReference>
<dbReference type="HOGENOM" id="CLU_1342441_0_0_11"/>
<protein>
    <submittedName>
        <fullName evidence="3">Uncharacterized protein</fullName>
    </submittedName>
</protein>
<gene>
    <name evidence="3" type="ordered locus">BN6_70140</name>
</gene>
<feature type="transmembrane region" description="Helical" evidence="2">
    <location>
        <begin position="84"/>
        <end position="105"/>
    </location>
</feature>
<feature type="region of interest" description="Disordered" evidence="1">
    <location>
        <begin position="1"/>
        <end position="25"/>
    </location>
</feature>
<evidence type="ECO:0000256" key="2">
    <source>
        <dbReference type="SAM" id="Phobius"/>
    </source>
</evidence>
<evidence type="ECO:0000256" key="1">
    <source>
        <dbReference type="SAM" id="MobiDB-lite"/>
    </source>
</evidence>